<keyword evidence="3" id="KW-1185">Reference proteome</keyword>
<proteinExistence type="predicted"/>
<dbReference type="Proteomes" id="UP000199150">
    <property type="component" value="Unassembled WGS sequence"/>
</dbReference>
<evidence type="ECO:0000313" key="3">
    <source>
        <dbReference type="Proteomes" id="UP000199150"/>
    </source>
</evidence>
<evidence type="ECO:0000256" key="1">
    <source>
        <dbReference type="SAM" id="Phobius"/>
    </source>
</evidence>
<name>A0A1G4Q6N1_9CAUL</name>
<gene>
    <name evidence="2" type="ORF">SAMN02927928_0945</name>
</gene>
<feature type="transmembrane region" description="Helical" evidence="1">
    <location>
        <begin position="92"/>
        <end position="112"/>
    </location>
</feature>
<reference evidence="3" key="1">
    <citation type="submission" date="2016-10" db="EMBL/GenBank/DDBJ databases">
        <authorList>
            <person name="Varghese N."/>
            <person name="Submissions S."/>
        </authorList>
    </citation>
    <scope>NUCLEOTIDE SEQUENCE [LARGE SCALE GENOMIC DNA]</scope>
    <source>
        <strain evidence="3">CGMCC 1.3431</strain>
    </source>
</reference>
<dbReference type="EMBL" id="FMTS01000001">
    <property type="protein sequence ID" value="SCW40008.1"/>
    <property type="molecule type" value="Genomic_DNA"/>
</dbReference>
<keyword evidence="1" id="KW-0812">Transmembrane</keyword>
<keyword evidence="1" id="KW-0472">Membrane</keyword>
<accession>A0A1G4Q6N1</accession>
<organism evidence="2 3">
    <name type="scientific">Asticcacaulis taihuensis</name>
    <dbReference type="NCBI Taxonomy" id="260084"/>
    <lineage>
        <taxon>Bacteria</taxon>
        <taxon>Pseudomonadati</taxon>
        <taxon>Pseudomonadota</taxon>
        <taxon>Alphaproteobacteria</taxon>
        <taxon>Caulobacterales</taxon>
        <taxon>Caulobacteraceae</taxon>
        <taxon>Asticcacaulis</taxon>
    </lineage>
</organism>
<dbReference type="STRING" id="260084.SAMN02927928_0945"/>
<protein>
    <submittedName>
        <fullName evidence="2">Uncharacterized protein</fullName>
    </submittedName>
</protein>
<dbReference type="AlphaFoldDB" id="A0A1G4Q6N1"/>
<feature type="transmembrane region" description="Helical" evidence="1">
    <location>
        <begin position="7"/>
        <end position="28"/>
    </location>
</feature>
<evidence type="ECO:0000313" key="2">
    <source>
        <dbReference type="EMBL" id="SCW40008.1"/>
    </source>
</evidence>
<keyword evidence="1" id="KW-1133">Transmembrane helix</keyword>
<dbReference type="RefSeq" id="WP_139159610.1">
    <property type="nucleotide sequence ID" value="NZ_CBCRYE010000001.1"/>
</dbReference>
<sequence length="126" mass="14501">MKKRLIWWLPCVTLVLSVFYLMTARVYLEGSLGESYIMLKPFPSIETDIGGGEDGAWARAHPGQPTPWWQKEDSVKLLWCGDWEMPKFWPLIYSYGAFLPPVLWLAFAIVLLKHLIRKPLSLNPAP</sequence>